<dbReference type="EMBL" id="NOUW01000014">
    <property type="protein sequence ID" value="PDX90014.1"/>
    <property type="molecule type" value="Genomic_DNA"/>
</dbReference>
<sequence length="174" mass="19880">MLQKIHKEIVDLSQFLAYTGQRKQTRKEEYVMAMKPEISVKNLLMQAFLTGWERSDKSISQDEYLQSAIQVIEVLQVEPENVYAEEGLGLTDGDEVDHLDDLLRADGQWLYYGVEEENFFLIQWYPDKASAEAKLAELEALGDGRQYLVDLSLTRENPSAAENFGSSNPVQLRS</sequence>
<name>A0A2A7BF46_9FIRM</name>
<gene>
    <name evidence="1" type="ORF">CHR61_03545</name>
</gene>
<organism evidence="1 2">
    <name type="scientific">Faecalibacterium prausnitzii</name>
    <dbReference type="NCBI Taxonomy" id="853"/>
    <lineage>
        <taxon>Bacteria</taxon>
        <taxon>Bacillati</taxon>
        <taxon>Bacillota</taxon>
        <taxon>Clostridia</taxon>
        <taxon>Eubacteriales</taxon>
        <taxon>Oscillospiraceae</taxon>
        <taxon>Faecalibacterium</taxon>
    </lineage>
</organism>
<accession>A0A2A7BF46</accession>
<proteinExistence type="predicted"/>
<dbReference type="AlphaFoldDB" id="A0A2A7BF46"/>
<comment type="caution">
    <text evidence="1">The sequence shown here is derived from an EMBL/GenBank/DDBJ whole genome shotgun (WGS) entry which is preliminary data.</text>
</comment>
<evidence type="ECO:0000313" key="1">
    <source>
        <dbReference type="EMBL" id="PDX90014.1"/>
    </source>
</evidence>
<evidence type="ECO:0000313" key="2">
    <source>
        <dbReference type="Proteomes" id="UP000220438"/>
    </source>
</evidence>
<dbReference type="Proteomes" id="UP000220438">
    <property type="component" value="Unassembled WGS sequence"/>
</dbReference>
<protein>
    <submittedName>
        <fullName evidence="1">Uncharacterized protein</fullName>
    </submittedName>
</protein>
<dbReference type="KEGG" id="fpra:CG447_14025"/>
<reference evidence="1 2" key="1">
    <citation type="journal article" date="2017" name="Front. Microbiol.">
        <title>New Insights into the Diversity of the Genus Faecalibacterium.</title>
        <authorList>
            <person name="Benevides L."/>
            <person name="Burman S."/>
            <person name="Martin R."/>
            <person name="Robert V."/>
            <person name="Thomas M."/>
            <person name="Miquel S."/>
            <person name="Chain F."/>
            <person name="Sokol H."/>
            <person name="Bermudez-Humaran L.G."/>
            <person name="Morrison M."/>
            <person name="Langella P."/>
            <person name="Azevedo V.A."/>
            <person name="Chatel J.M."/>
            <person name="Soares S."/>
        </authorList>
    </citation>
    <scope>NUCLEOTIDE SEQUENCE [LARGE SCALE GENOMIC DNA]</scope>
    <source>
        <strain evidence="1 2">AHMP21</strain>
    </source>
</reference>